<evidence type="ECO:0000313" key="2">
    <source>
        <dbReference type="Proteomes" id="UP000790709"/>
    </source>
</evidence>
<protein>
    <submittedName>
        <fullName evidence="1">Uncharacterized protein</fullName>
    </submittedName>
</protein>
<keyword evidence="2" id="KW-1185">Reference proteome</keyword>
<dbReference type="EMBL" id="MU266788">
    <property type="protein sequence ID" value="KAH7918432.1"/>
    <property type="molecule type" value="Genomic_DNA"/>
</dbReference>
<sequence length="211" mass="22018">MTTLEGAIAERDPLISAIPTELGSSQCENVALKRCLQGRNVVLPDFTPLPEGYATVSSTTSPTSNSTGAATKAPQYNPHKDLPISSRLGSRTSLPGGLGSGVTVHTTSAPPPQCRAQCRQGRRACSAVAVGARRSRVSSAPIPCWRTNKRDGLQEIANRAWSTARGIPSLNALDFNANSPPLPGTALSAASTSTVPNPSITHRAASTPLRR</sequence>
<proteinExistence type="predicted"/>
<dbReference type="Proteomes" id="UP000790709">
    <property type="component" value="Unassembled WGS sequence"/>
</dbReference>
<evidence type="ECO:0000313" key="1">
    <source>
        <dbReference type="EMBL" id="KAH7918432.1"/>
    </source>
</evidence>
<accession>A0ACB8AYN8</accession>
<reference evidence="1" key="1">
    <citation type="journal article" date="2021" name="New Phytol.">
        <title>Evolutionary innovations through gain and loss of genes in the ectomycorrhizal Boletales.</title>
        <authorList>
            <person name="Wu G."/>
            <person name="Miyauchi S."/>
            <person name="Morin E."/>
            <person name="Kuo A."/>
            <person name="Drula E."/>
            <person name="Varga T."/>
            <person name="Kohler A."/>
            <person name="Feng B."/>
            <person name="Cao Y."/>
            <person name="Lipzen A."/>
            <person name="Daum C."/>
            <person name="Hundley H."/>
            <person name="Pangilinan J."/>
            <person name="Johnson J."/>
            <person name="Barry K."/>
            <person name="LaButti K."/>
            <person name="Ng V."/>
            <person name="Ahrendt S."/>
            <person name="Min B."/>
            <person name="Choi I.G."/>
            <person name="Park H."/>
            <person name="Plett J.M."/>
            <person name="Magnuson J."/>
            <person name="Spatafora J.W."/>
            <person name="Nagy L.G."/>
            <person name="Henrissat B."/>
            <person name="Grigoriev I.V."/>
            <person name="Yang Z.L."/>
            <person name="Xu J."/>
            <person name="Martin F.M."/>
        </authorList>
    </citation>
    <scope>NUCLEOTIDE SEQUENCE</scope>
    <source>
        <strain evidence="1">KUC20120723A-06</strain>
    </source>
</reference>
<gene>
    <name evidence="1" type="ORF">BV22DRAFT_909115</name>
</gene>
<comment type="caution">
    <text evidence="1">The sequence shown here is derived from an EMBL/GenBank/DDBJ whole genome shotgun (WGS) entry which is preliminary data.</text>
</comment>
<organism evidence="1 2">
    <name type="scientific">Leucogyrophana mollusca</name>
    <dbReference type="NCBI Taxonomy" id="85980"/>
    <lineage>
        <taxon>Eukaryota</taxon>
        <taxon>Fungi</taxon>
        <taxon>Dikarya</taxon>
        <taxon>Basidiomycota</taxon>
        <taxon>Agaricomycotina</taxon>
        <taxon>Agaricomycetes</taxon>
        <taxon>Agaricomycetidae</taxon>
        <taxon>Boletales</taxon>
        <taxon>Boletales incertae sedis</taxon>
        <taxon>Leucogyrophana</taxon>
    </lineage>
</organism>
<name>A0ACB8AYN8_9AGAM</name>